<dbReference type="CDD" id="cd22852">
    <property type="entry name" value="SMN_C"/>
    <property type="match status" value="1"/>
</dbReference>
<evidence type="ECO:0000256" key="3">
    <source>
        <dbReference type="ARBA" id="ARBA00022664"/>
    </source>
</evidence>
<proteinExistence type="inferred from homology"/>
<comment type="similarity">
    <text evidence="2">Belongs to the SMN family.</text>
</comment>
<evidence type="ECO:0000256" key="1">
    <source>
        <dbReference type="ARBA" id="ARBA00004123"/>
    </source>
</evidence>
<dbReference type="PANTHER" id="PTHR39267:SF1">
    <property type="entry name" value="SURVIVAL MOTOR NEURON PROTEIN"/>
    <property type="match status" value="1"/>
</dbReference>
<dbReference type="Proteomes" id="UP000316270">
    <property type="component" value="Chromosome 15"/>
</dbReference>
<evidence type="ECO:0000256" key="6">
    <source>
        <dbReference type="SAM" id="MobiDB-lite"/>
    </source>
</evidence>
<keyword evidence="4" id="KW-0508">mRNA splicing</keyword>
<name>A0A517LLA7_9PEZI</name>
<comment type="subcellular location">
    <subcellularLocation>
        <location evidence="1">Nucleus</location>
    </subcellularLocation>
</comment>
<feature type="domain" description="Survival Motor Neuron Gemin2-binding" evidence="7">
    <location>
        <begin position="9"/>
        <end position="33"/>
    </location>
</feature>
<keyword evidence="9" id="KW-1185">Reference proteome</keyword>
<evidence type="ECO:0000259" key="7">
    <source>
        <dbReference type="Pfam" id="PF20636"/>
    </source>
</evidence>
<dbReference type="Pfam" id="PF20636">
    <property type="entry name" value="SMN_G2-BD"/>
    <property type="match status" value="1"/>
</dbReference>
<dbReference type="AlphaFoldDB" id="A0A517LLA7"/>
<dbReference type="GO" id="GO:0005634">
    <property type="term" value="C:nucleus"/>
    <property type="evidence" value="ECO:0007669"/>
    <property type="project" value="UniProtKB-SubCell"/>
</dbReference>
<dbReference type="GO" id="GO:0006397">
    <property type="term" value="P:mRNA processing"/>
    <property type="evidence" value="ECO:0007669"/>
    <property type="project" value="UniProtKB-KW"/>
</dbReference>
<protein>
    <recommendedName>
        <fullName evidence="7">Survival Motor Neuron Gemin2-binding domain-containing protein</fullName>
    </recommendedName>
</protein>
<dbReference type="CDD" id="cd22851">
    <property type="entry name" value="SMN_N"/>
    <property type="match status" value="1"/>
</dbReference>
<feature type="region of interest" description="Disordered" evidence="6">
    <location>
        <begin position="64"/>
        <end position="134"/>
    </location>
</feature>
<evidence type="ECO:0000313" key="9">
    <source>
        <dbReference type="Proteomes" id="UP000316270"/>
    </source>
</evidence>
<reference evidence="8 9" key="1">
    <citation type="submission" date="2019-07" db="EMBL/GenBank/DDBJ databases">
        <title>Finished genome of Venturia effusa.</title>
        <authorList>
            <person name="Young C.A."/>
            <person name="Cox M.P."/>
            <person name="Ganley A.R.D."/>
            <person name="David W.J."/>
        </authorList>
    </citation>
    <scope>NUCLEOTIDE SEQUENCE [LARGE SCALE GENOMIC DNA]</scope>
    <source>
        <strain evidence="9">albino</strain>
    </source>
</reference>
<dbReference type="InterPro" id="IPR047313">
    <property type="entry name" value="SMN_C"/>
</dbReference>
<dbReference type="PANTHER" id="PTHR39267">
    <property type="entry name" value="SURVIVAL MOTOR NEURON-LIKE PROTEIN 1"/>
    <property type="match status" value="1"/>
</dbReference>
<accession>A0A517LLA7</accession>
<evidence type="ECO:0000256" key="4">
    <source>
        <dbReference type="ARBA" id="ARBA00023187"/>
    </source>
</evidence>
<keyword evidence="3" id="KW-0507">mRNA processing</keyword>
<evidence type="ECO:0000313" key="8">
    <source>
        <dbReference type="EMBL" id="QDS76414.1"/>
    </source>
</evidence>
<dbReference type="InterPro" id="IPR049481">
    <property type="entry name" value="SMN_G2-BD"/>
</dbReference>
<organism evidence="8 9">
    <name type="scientific">Venturia effusa</name>
    <dbReference type="NCBI Taxonomy" id="50376"/>
    <lineage>
        <taxon>Eukaryota</taxon>
        <taxon>Fungi</taxon>
        <taxon>Dikarya</taxon>
        <taxon>Ascomycota</taxon>
        <taxon>Pezizomycotina</taxon>
        <taxon>Dothideomycetes</taxon>
        <taxon>Pleosporomycetidae</taxon>
        <taxon>Venturiales</taxon>
        <taxon>Venturiaceae</taxon>
        <taxon>Venturia</taxon>
    </lineage>
</organism>
<evidence type="ECO:0000256" key="5">
    <source>
        <dbReference type="ARBA" id="ARBA00023242"/>
    </source>
</evidence>
<evidence type="ECO:0000256" key="2">
    <source>
        <dbReference type="ARBA" id="ARBA00005371"/>
    </source>
</evidence>
<dbReference type="GO" id="GO:0008380">
    <property type="term" value="P:RNA splicing"/>
    <property type="evidence" value="ECO:0007669"/>
    <property type="project" value="UniProtKB-KW"/>
</dbReference>
<feature type="compositionally biased region" description="Acidic residues" evidence="6">
    <location>
        <begin position="78"/>
        <end position="95"/>
    </location>
</feature>
<keyword evidence="5" id="KW-0539">Nucleus</keyword>
<dbReference type="InterPro" id="IPR040424">
    <property type="entry name" value="Smn1"/>
</dbReference>
<feature type="compositionally biased region" description="Polar residues" evidence="6">
    <location>
        <begin position="96"/>
        <end position="124"/>
    </location>
</feature>
<gene>
    <name evidence="8" type="ORF">FKW77_004097</name>
</gene>
<sequence>MNTSINLADPGVWDDRALINSWNEALEEYKKYHSIHVQKKSLADVLTDEELIQLKMERRELRKGPAVTAVEAPKETTEDNNDDVEMDVSADEETQESTALSRSTIAENPALRQQSEPGQSQETAAATVKPMPQTLLDSVQDESLRNMMMSWYYAGYYTGLHEGQQKAKTQG</sequence>
<dbReference type="STRING" id="50376.A0A517LLA7"/>
<dbReference type="EMBL" id="CP042199">
    <property type="protein sequence ID" value="QDS76414.1"/>
    <property type="molecule type" value="Genomic_DNA"/>
</dbReference>
<dbReference type="OrthoDB" id="197400at2759"/>